<gene>
    <name evidence="1" type="ORF">GLYMA_18G167200</name>
</gene>
<dbReference type="PANTHER" id="PTHR43462:SF2">
    <property type="entry name" value="THREONYL AND ALANYL TRNA SYNTHETASE SECOND ADDITIONAL DOMAIN-CONTAINING PROTEIN"/>
    <property type="match status" value="1"/>
</dbReference>
<name>A0A0R0FCI9_SOYBN</name>
<evidence type="ECO:0000313" key="3">
    <source>
        <dbReference type="Proteomes" id="UP000008827"/>
    </source>
</evidence>
<protein>
    <submittedName>
        <fullName evidence="1 2">Uncharacterized protein</fullName>
    </submittedName>
</protein>
<dbReference type="PaxDb" id="3847-GLYMA18G36090.1"/>
<dbReference type="Gramene" id="KRG99732">
    <property type="protein sequence ID" value="KRG99732"/>
    <property type="gene ID" value="GLYMA_18G167200"/>
</dbReference>
<dbReference type="STRING" id="3847.A0A0R0FCI9"/>
<dbReference type="Proteomes" id="UP000008827">
    <property type="component" value="Chromosome 18"/>
</dbReference>
<reference evidence="1" key="3">
    <citation type="submission" date="2018-07" db="EMBL/GenBank/DDBJ databases">
        <title>WGS assembly of Glycine max.</title>
        <authorList>
            <person name="Schmutz J."/>
            <person name="Cannon S."/>
            <person name="Schlueter J."/>
            <person name="Ma J."/>
            <person name="Mitros T."/>
            <person name="Nelson W."/>
            <person name="Hyten D."/>
            <person name="Song Q."/>
            <person name="Thelen J."/>
            <person name="Cheng J."/>
            <person name="Xu D."/>
            <person name="Hellsten U."/>
            <person name="May G."/>
            <person name="Yu Y."/>
            <person name="Sakurai T."/>
            <person name="Umezawa T."/>
            <person name="Bhattacharyya M."/>
            <person name="Sandhu D."/>
            <person name="Valliyodan B."/>
            <person name="Lindquist E."/>
            <person name="Peto M."/>
            <person name="Grant D."/>
            <person name="Shu S."/>
            <person name="Goodstein D."/>
            <person name="Barry K."/>
            <person name="Futrell-Griggs M."/>
            <person name="Abernathy B."/>
            <person name="Du J."/>
            <person name="Tian Z."/>
            <person name="Zhu L."/>
            <person name="Gill N."/>
            <person name="Joshi T."/>
            <person name="Libault M."/>
            <person name="Sethuraman A."/>
            <person name="Zhang X."/>
            <person name="Shinozaki K."/>
            <person name="Nguyen H."/>
            <person name="Wing R."/>
            <person name="Cregan P."/>
            <person name="Specht J."/>
            <person name="Grimwood J."/>
            <person name="Rokhsar D."/>
            <person name="Stacey G."/>
            <person name="Shoemaker R."/>
            <person name="Jackson S."/>
        </authorList>
    </citation>
    <scope>NUCLEOTIDE SEQUENCE</scope>
    <source>
        <tissue evidence="1">Callus</tissue>
    </source>
</reference>
<keyword evidence="3" id="KW-1185">Reference proteome</keyword>
<reference evidence="1 2" key="1">
    <citation type="journal article" date="2010" name="Nature">
        <title>Genome sequence of the palaeopolyploid soybean.</title>
        <authorList>
            <person name="Schmutz J."/>
            <person name="Cannon S.B."/>
            <person name="Schlueter J."/>
            <person name="Ma J."/>
            <person name="Mitros T."/>
            <person name="Nelson W."/>
            <person name="Hyten D.L."/>
            <person name="Song Q."/>
            <person name="Thelen J.J."/>
            <person name="Cheng J."/>
            <person name="Xu D."/>
            <person name="Hellsten U."/>
            <person name="May G.D."/>
            <person name="Yu Y."/>
            <person name="Sakurai T."/>
            <person name="Umezawa T."/>
            <person name="Bhattacharyya M.K."/>
            <person name="Sandhu D."/>
            <person name="Valliyodan B."/>
            <person name="Lindquist E."/>
            <person name="Peto M."/>
            <person name="Grant D."/>
            <person name="Shu S."/>
            <person name="Goodstein D."/>
            <person name="Barry K."/>
            <person name="Futrell-Griggs M."/>
            <person name="Abernathy B."/>
            <person name="Du J."/>
            <person name="Tian Z."/>
            <person name="Zhu L."/>
            <person name="Gill N."/>
            <person name="Joshi T."/>
            <person name="Libault M."/>
            <person name="Sethuraman A."/>
            <person name="Zhang X.-C."/>
            <person name="Shinozaki K."/>
            <person name="Nguyen H.T."/>
            <person name="Wing R.A."/>
            <person name="Cregan P."/>
            <person name="Specht J."/>
            <person name="Grimwood J."/>
            <person name="Rokhsar D."/>
            <person name="Stacey G."/>
            <person name="Shoemaker R.C."/>
            <person name="Jackson S.A."/>
        </authorList>
    </citation>
    <scope>NUCLEOTIDE SEQUENCE</scope>
    <source>
        <strain evidence="2">cv. Williams 82</strain>
        <tissue evidence="1">Callus</tissue>
    </source>
</reference>
<evidence type="ECO:0000313" key="1">
    <source>
        <dbReference type="EMBL" id="KRG99732.1"/>
    </source>
</evidence>
<proteinExistence type="predicted"/>
<evidence type="ECO:0000313" key="2">
    <source>
        <dbReference type="EnsemblPlants" id="KRG99732"/>
    </source>
</evidence>
<dbReference type="InParanoid" id="A0A0R0FCI9"/>
<sequence length="252" mass="28438">MQNSILFQSFFSIGRSIESDPVLAAILIVWSISYYQRWSCKVVVIIILLSCDVHYGFFENLGGEFEPILEKGKEVSLFFYEPMRKLNSRIGLGNLEPGKAYHFPDGNLIRGLLKQRSNLHQSISCCHTPMSIPLKCTISQNEMQSKQKDLEPEANALISMGGKVFVDILPYDEAPKLCVVGFGITIIPVTLLSYKVPSSVCTKYFYFYFWVSDTCLVEVFEIIEKSDGCTFFIKNTLPFISSGNCNSPLLTM</sequence>
<dbReference type="EnsemblPlants" id="KRG99732">
    <property type="protein sequence ID" value="KRG99732"/>
    <property type="gene ID" value="GLYMA_18G167200"/>
</dbReference>
<dbReference type="AlphaFoldDB" id="A0A0R0FCI9"/>
<dbReference type="EMBL" id="CM000851">
    <property type="protein sequence ID" value="KRG99732.1"/>
    <property type="molecule type" value="Genomic_DNA"/>
</dbReference>
<accession>A0A0R0FCI9</accession>
<dbReference type="InterPro" id="IPR051335">
    <property type="entry name" value="Alanyl-tRNA_Editing_Enzymes"/>
</dbReference>
<organism evidence="1">
    <name type="scientific">Glycine max</name>
    <name type="common">Soybean</name>
    <name type="synonym">Glycine hispida</name>
    <dbReference type="NCBI Taxonomy" id="3847"/>
    <lineage>
        <taxon>Eukaryota</taxon>
        <taxon>Viridiplantae</taxon>
        <taxon>Streptophyta</taxon>
        <taxon>Embryophyta</taxon>
        <taxon>Tracheophyta</taxon>
        <taxon>Spermatophyta</taxon>
        <taxon>Magnoliopsida</taxon>
        <taxon>eudicotyledons</taxon>
        <taxon>Gunneridae</taxon>
        <taxon>Pentapetalae</taxon>
        <taxon>rosids</taxon>
        <taxon>fabids</taxon>
        <taxon>Fabales</taxon>
        <taxon>Fabaceae</taxon>
        <taxon>Papilionoideae</taxon>
        <taxon>50 kb inversion clade</taxon>
        <taxon>NPAAA clade</taxon>
        <taxon>indigoferoid/millettioid clade</taxon>
        <taxon>Phaseoleae</taxon>
        <taxon>Glycine</taxon>
        <taxon>Glycine subgen. Soja</taxon>
    </lineage>
</organism>
<reference evidence="2" key="2">
    <citation type="submission" date="2018-02" db="UniProtKB">
        <authorList>
            <consortium name="EnsemblPlants"/>
        </authorList>
    </citation>
    <scope>IDENTIFICATION</scope>
    <source>
        <strain evidence="2">Williams 82</strain>
    </source>
</reference>
<dbReference type="PANTHER" id="PTHR43462">
    <property type="entry name" value="ALANYL-TRNA EDITING PROTEIN"/>
    <property type="match status" value="1"/>
</dbReference>